<dbReference type="Pfam" id="PF07731">
    <property type="entry name" value="Cu-oxidase_2"/>
    <property type="match status" value="1"/>
</dbReference>
<feature type="domain" description="Plastocyanin-like" evidence="7">
    <location>
        <begin position="387"/>
        <end position="482"/>
    </location>
</feature>
<evidence type="ECO:0000256" key="5">
    <source>
        <dbReference type="SAM" id="SignalP"/>
    </source>
</evidence>
<evidence type="ECO:0000259" key="6">
    <source>
        <dbReference type="Pfam" id="PF00394"/>
    </source>
</evidence>
<evidence type="ECO:0000256" key="2">
    <source>
        <dbReference type="ARBA" id="ARBA00022723"/>
    </source>
</evidence>
<evidence type="ECO:0000313" key="9">
    <source>
        <dbReference type="Proteomes" id="UP000281677"/>
    </source>
</evidence>
<dbReference type="CDD" id="cd13901">
    <property type="entry name" value="CuRO_3_MaLCC_like"/>
    <property type="match status" value="1"/>
</dbReference>
<dbReference type="Proteomes" id="UP000281677">
    <property type="component" value="Unassembled WGS sequence"/>
</dbReference>
<dbReference type="PANTHER" id="PTHR11709:SF71">
    <property type="entry name" value="OXIDOREDUCTASE TPCJ"/>
    <property type="match status" value="1"/>
</dbReference>
<dbReference type="OrthoDB" id="2121828at2759"/>
<dbReference type="AlphaFoldDB" id="A0A3M7IQG3"/>
<feature type="domain" description="Plastocyanin-like" evidence="6">
    <location>
        <begin position="171"/>
        <end position="312"/>
    </location>
</feature>
<comment type="caution">
    <text evidence="8">The sequence shown here is derived from an EMBL/GenBank/DDBJ whole genome shotgun (WGS) entry which is preliminary data.</text>
</comment>
<name>A0A3M7IQG3_HORWE</name>
<dbReference type="CDD" id="cd13880">
    <property type="entry name" value="CuRO_2_MaLCC_like"/>
    <property type="match status" value="1"/>
</dbReference>
<comment type="similarity">
    <text evidence="1">Belongs to the multicopper oxidase family.</text>
</comment>
<evidence type="ECO:0000256" key="4">
    <source>
        <dbReference type="ARBA" id="ARBA00023008"/>
    </source>
</evidence>
<dbReference type="VEuPathDB" id="FungiDB:BTJ68_09615"/>
<organism evidence="8 9">
    <name type="scientific">Hortaea werneckii</name>
    <name type="common">Black yeast</name>
    <name type="synonym">Cladosporium werneckii</name>
    <dbReference type="NCBI Taxonomy" id="91943"/>
    <lineage>
        <taxon>Eukaryota</taxon>
        <taxon>Fungi</taxon>
        <taxon>Dikarya</taxon>
        <taxon>Ascomycota</taxon>
        <taxon>Pezizomycotina</taxon>
        <taxon>Dothideomycetes</taxon>
        <taxon>Dothideomycetidae</taxon>
        <taxon>Mycosphaerellales</taxon>
        <taxon>Teratosphaeriaceae</taxon>
        <taxon>Hortaea</taxon>
    </lineage>
</organism>
<keyword evidence="3" id="KW-0560">Oxidoreductase</keyword>
<accession>A0A3M7IQG3</accession>
<dbReference type="CDD" id="cd13854">
    <property type="entry name" value="CuRO_1_MaLCC_like"/>
    <property type="match status" value="1"/>
</dbReference>
<dbReference type="GO" id="GO:0005507">
    <property type="term" value="F:copper ion binding"/>
    <property type="evidence" value="ECO:0007669"/>
    <property type="project" value="InterPro"/>
</dbReference>
<evidence type="ECO:0008006" key="10">
    <source>
        <dbReference type="Google" id="ProtNLM"/>
    </source>
</evidence>
<keyword evidence="4" id="KW-0186">Copper</keyword>
<dbReference type="GO" id="GO:0016491">
    <property type="term" value="F:oxidoreductase activity"/>
    <property type="evidence" value="ECO:0007669"/>
    <property type="project" value="UniProtKB-KW"/>
</dbReference>
<evidence type="ECO:0000313" key="8">
    <source>
        <dbReference type="EMBL" id="RMZ27754.1"/>
    </source>
</evidence>
<evidence type="ECO:0000256" key="1">
    <source>
        <dbReference type="ARBA" id="ARBA00010609"/>
    </source>
</evidence>
<evidence type="ECO:0000259" key="7">
    <source>
        <dbReference type="Pfam" id="PF07731"/>
    </source>
</evidence>
<dbReference type="Gene3D" id="2.60.40.420">
    <property type="entry name" value="Cupredoxins - blue copper proteins"/>
    <property type="match status" value="3"/>
</dbReference>
<keyword evidence="5" id="KW-0732">Signal</keyword>
<evidence type="ECO:0000256" key="3">
    <source>
        <dbReference type="ARBA" id="ARBA00023002"/>
    </source>
</evidence>
<sequence length="519" mass="57613">MTLLSLWRWSLCLVLLLGTFVTSLPVQEDPEDPSNILARQDRACRNTPFTRMCWEAGFSIATDFDAKAPPAGKTVTHNLEITNTTLAPDGVPRLVMAVDGQYPGRALTASWGDTMVINVKSSLQHNGTSVHFHGIRQLNSNQQDRSNGVTECPIAPGESKQYRFRCTQFGTGWYHSHFSAQYGDGVAHSNTGPAVPPTGLINGMMKSAQGGQYHVTQVKKGKKYRLRLINTGINQHFDVSIDNHKLTVIASDFVPIKPYVTDSVSIGIGQRHDVVFHANQDAGNYWIRADIGNCGRNVNAGNIRSIVRYDGASTSDPTTSGVSKDLACRDEAVRPYVDNEVPRDQFSRAVRRLSTDFNADTSDGRLVQWLINGSDIRVDWEKPTLQSTVIQSVQDDPFNTEHPVHLHGHDFYVLGQGTGVWDGDSSNLMFSNPPRRDTAQLPARGYLILGFPMDNPGAWLMHCHIPWHVGQGFSHQFLERKDEILGAIGDISSFSNGCDSWRSYWNSPERVYEQEDSGL</sequence>
<gene>
    <name evidence="8" type="ORF">D0859_08189</name>
</gene>
<dbReference type="InterPro" id="IPR008972">
    <property type="entry name" value="Cupredoxin"/>
</dbReference>
<dbReference type="InterPro" id="IPR011706">
    <property type="entry name" value="Cu-oxidase_C"/>
</dbReference>
<proteinExistence type="inferred from homology"/>
<dbReference type="FunFam" id="2.60.40.420:FF:000021">
    <property type="entry name" value="Extracellular dihydrogeodin oxidase/laccase"/>
    <property type="match status" value="1"/>
</dbReference>
<dbReference type="SUPFAM" id="SSF49503">
    <property type="entry name" value="Cupredoxins"/>
    <property type="match status" value="3"/>
</dbReference>
<reference evidence="8 9" key="1">
    <citation type="journal article" date="2018" name="BMC Genomics">
        <title>Genomic evidence for intraspecific hybridization in a clonal and extremely halotolerant yeast.</title>
        <authorList>
            <person name="Gostincar C."/>
            <person name="Stajich J.E."/>
            <person name="Zupancic J."/>
            <person name="Zalar P."/>
            <person name="Gunde-Cimerman N."/>
        </authorList>
    </citation>
    <scope>NUCLEOTIDE SEQUENCE [LARGE SCALE GENOMIC DNA]</scope>
    <source>
        <strain evidence="8 9">EXF-120</strain>
    </source>
</reference>
<feature type="signal peptide" evidence="5">
    <location>
        <begin position="1"/>
        <end position="23"/>
    </location>
</feature>
<feature type="chain" id="PRO_5018117883" description="Plastocyanin-like domain-containing protein" evidence="5">
    <location>
        <begin position="24"/>
        <end position="519"/>
    </location>
</feature>
<dbReference type="PANTHER" id="PTHR11709">
    <property type="entry name" value="MULTI-COPPER OXIDASE"/>
    <property type="match status" value="1"/>
</dbReference>
<dbReference type="Pfam" id="PF00394">
    <property type="entry name" value="Cu-oxidase"/>
    <property type="match status" value="1"/>
</dbReference>
<protein>
    <recommendedName>
        <fullName evidence="10">Plastocyanin-like domain-containing protein</fullName>
    </recommendedName>
</protein>
<dbReference type="InterPro" id="IPR001117">
    <property type="entry name" value="Cu-oxidase_2nd"/>
</dbReference>
<dbReference type="InterPro" id="IPR045087">
    <property type="entry name" value="Cu-oxidase_fam"/>
</dbReference>
<dbReference type="EMBL" id="QWIT01000234">
    <property type="protein sequence ID" value="RMZ27754.1"/>
    <property type="molecule type" value="Genomic_DNA"/>
</dbReference>
<keyword evidence="2" id="KW-0479">Metal-binding</keyword>